<keyword evidence="7 12" id="KW-1133">Transmembrane helix</keyword>
<dbReference type="GO" id="GO:0006865">
    <property type="term" value="P:amino acid transport"/>
    <property type="evidence" value="ECO:0007669"/>
    <property type="project" value="UniProtKB-KW"/>
</dbReference>
<dbReference type="InterPro" id="IPR043429">
    <property type="entry name" value="ArtM/GltK/GlnP/TcyL/YhdX-like"/>
</dbReference>
<keyword evidence="4" id="KW-1003">Cell membrane</keyword>
<dbReference type="SUPFAM" id="SSF161098">
    <property type="entry name" value="MetI-like"/>
    <property type="match status" value="1"/>
</dbReference>
<evidence type="ECO:0000256" key="1">
    <source>
        <dbReference type="ARBA" id="ARBA00004429"/>
    </source>
</evidence>
<dbReference type="InterPro" id="IPR010065">
    <property type="entry name" value="AA_ABC_transptr_permease_3TM"/>
</dbReference>
<dbReference type="Proteomes" id="UP000317550">
    <property type="component" value="Chromosome"/>
</dbReference>
<evidence type="ECO:0000256" key="8">
    <source>
        <dbReference type="ARBA" id="ARBA00023136"/>
    </source>
</evidence>
<gene>
    <name evidence="14" type="ORF">FNU76_12295</name>
</gene>
<evidence type="ECO:0000256" key="9">
    <source>
        <dbReference type="ARBA" id="ARBA00060298"/>
    </source>
</evidence>
<dbReference type="PANTHER" id="PTHR30614">
    <property type="entry name" value="MEMBRANE COMPONENT OF AMINO ACID ABC TRANSPORTER"/>
    <property type="match status" value="1"/>
</dbReference>
<dbReference type="FunFam" id="1.10.3720.10:FF:000006">
    <property type="entry name" value="Glutamate/aspartate ABC transporter, permease protein GltK"/>
    <property type="match status" value="1"/>
</dbReference>
<protein>
    <recommendedName>
        <fullName evidence="11">Glutamate/aspartate import permease protein GltK</fullName>
    </recommendedName>
</protein>
<dbReference type="AlphaFoldDB" id="A0A516SGC8"/>
<dbReference type="GO" id="GO:0043190">
    <property type="term" value="C:ATP-binding cassette (ABC) transporter complex"/>
    <property type="evidence" value="ECO:0007669"/>
    <property type="project" value="InterPro"/>
</dbReference>
<comment type="subunit">
    <text evidence="10">The complex is composed of two ATP-binding proteins (GltL), two transmembrane proteins (GltJ and GltK) and a solute-binding protein (GltI).</text>
</comment>
<dbReference type="CDD" id="cd06261">
    <property type="entry name" value="TM_PBP2"/>
    <property type="match status" value="1"/>
</dbReference>
<organism evidence="14 15">
    <name type="scientific">Chitinimonas arctica</name>
    <dbReference type="NCBI Taxonomy" id="2594795"/>
    <lineage>
        <taxon>Bacteria</taxon>
        <taxon>Pseudomonadati</taxon>
        <taxon>Pseudomonadota</taxon>
        <taxon>Betaproteobacteria</taxon>
        <taxon>Neisseriales</taxon>
        <taxon>Chitinibacteraceae</taxon>
        <taxon>Chitinimonas</taxon>
    </lineage>
</organism>
<evidence type="ECO:0000256" key="10">
    <source>
        <dbReference type="ARBA" id="ARBA00062718"/>
    </source>
</evidence>
<keyword evidence="15" id="KW-1185">Reference proteome</keyword>
<dbReference type="KEGG" id="cari:FNU76_12295"/>
<feature type="transmembrane region" description="Helical" evidence="12">
    <location>
        <begin position="56"/>
        <end position="79"/>
    </location>
</feature>
<evidence type="ECO:0000256" key="6">
    <source>
        <dbReference type="ARBA" id="ARBA00022970"/>
    </source>
</evidence>
<comment type="function">
    <text evidence="9">Part of the ABC transporter complex GltIJKL involved in glutamate and aspartate uptake. Probably responsible for the translocation of the substrate across the membrane.</text>
</comment>
<dbReference type="PANTHER" id="PTHR30614:SF1">
    <property type="entry name" value="GLUTAMATE_ASPARTATE IMPORT PERMEASE PROTEIN GLTK"/>
    <property type="match status" value="1"/>
</dbReference>
<keyword evidence="3 12" id="KW-0813">Transport</keyword>
<dbReference type="InterPro" id="IPR000515">
    <property type="entry name" value="MetI-like"/>
</dbReference>
<dbReference type="OrthoDB" id="9814902at2"/>
<accession>A0A516SGC8</accession>
<dbReference type="RefSeq" id="WP_144278471.1">
    <property type="nucleotide sequence ID" value="NZ_CP041730.1"/>
</dbReference>
<comment type="similarity">
    <text evidence="2">Belongs to the binding-protein-dependent transport system permease family. HisMQ subfamily.</text>
</comment>
<dbReference type="NCBIfam" id="TIGR01726">
    <property type="entry name" value="HEQRo_perm_3TM"/>
    <property type="match status" value="1"/>
</dbReference>
<dbReference type="GO" id="GO:0022857">
    <property type="term" value="F:transmembrane transporter activity"/>
    <property type="evidence" value="ECO:0007669"/>
    <property type="project" value="InterPro"/>
</dbReference>
<evidence type="ECO:0000256" key="11">
    <source>
        <dbReference type="ARBA" id="ARBA00073645"/>
    </source>
</evidence>
<keyword evidence="5 12" id="KW-0812">Transmembrane</keyword>
<evidence type="ECO:0000256" key="2">
    <source>
        <dbReference type="ARBA" id="ARBA00010072"/>
    </source>
</evidence>
<evidence type="ECO:0000256" key="7">
    <source>
        <dbReference type="ARBA" id="ARBA00022989"/>
    </source>
</evidence>
<evidence type="ECO:0000256" key="3">
    <source>
        <dbReference type="ARBA" id="ARBA00022448"/>
    </source>
</evidence>
<feature type="transmembrane region" description="Helical" evidence="12">
    <location>
        <begin position="20"/>
        <end position="44"/>
    </location>
</feature>
<evidence type="ECO:0000256" key="12">
    <source>
        <dbReference type="RuleBase" id="RU363032"/>
    </source>
</evidence>
<feature type="transmembrane region" description="Helical" evidence="12">
    <location>
        <begin position="190"/>
        <end position="209"/>
    </location>
</feature>
<dbReference type="InterPro" id="IPR035906">
    <property type="entry name" value="MetI-like_sf"/>
</dbReference>
<evidence type="ECO:0000313" key="15">
    <source>
        <dbReference type="Proteomes" id="UP000317550"/>
    </source>
</evidence>
<dbReference type="Gene3D" id="1.10.3720.10">
    <property type="entry name" value="MetI-like"/>
    <property type="match status" value="1"/>
</dbReference>
<feature type="domain" description="ABC transmembrane type-1" evidence="13">
    <location>
        <begin position="20"/>
        <end position="209"/>
    </location>
</feature>
<dbReference type="EMBL" id="CP041730">
    <property type="protein sequence ID" value="QDQ27078.1"/>
    <property type="molecule type" value="Genomic_DNA"/>
</dbReference>
<proteinExistence type="inferred from homology"/>
<comment type="subcellular location">
    <subcellularLocation>
        <location evidence="1">Cell inner membrane</location>
        <topology evidence="1">Multi-pass membrane protein</topology>
    </subcellularLocation>
    <subcellularLocation>
        <location evidence="12">Cell membrane</location>
        <topology evidence="12">Multi-pass membrane protein</topology>
    </subcellularLocation>
</comment>
<sequence length="220" mass="24334">MDQANLDIVWNARDYLWQGFQYSISLTGVSMVFGIVFGTLLAMAKLSSKRWLSMPAAIYVNLFRSVPLLFVILFCYILVPMVSGVQMGADKSAYITFAIFEAAYYCEIIRAGIQSISRGQVAAGQAMGFSYAQNMRYIILPQAFRNVVPLLLTQTIILFQDTSLVYVVGATDLLGAATKIVATNNVPVEMYLSVAFVYFVVSFGLSQCVKKLHGKIAVIR</sequence>
<evidence type="ECO:0000313" key="14">
    <source>
        <dbReference type="EMBL" id="QDQ27078.1"/>
    </source>
</evidence>
<reference evidence="15" key="1">
    <citation type="submission" date="2019-07" db="EMBL/GenBank/DDBJ databases">
        <title>Chitinimonas sp. nov., isolated from Ny-Alesund, arctica soil.</title>
        <authorList>
            <person name="Xu Q."/>
            <person name="Peng F."/>
        </authorList>
    </citation>
    <scope>NUCLEOTIDE SEQUENCE [LARGE SCALE GENOMIC DNA]</scope>
    <source>
        <strain evidence="15">R3-44</strain>
    </source>
</reference>
<keyword evidence="6" id="KW-0029">Amino-acid transport</keyword>
<evidence type="ECO:0000256" key="5">
    <source>
        <dbReference type="ARBA" id="ARBA00022692"/>
    </source>
</evidence>
<evidence type="ECO:0000256" key="4">
    <source>
        <dbReference type="ARBA" id="ARBA00022475"/>
    </source>
</evidence>
<evidence type="ECO:0000259" key="13">
    <source>
        <dbReference type="PROSITE" id="PS50928"/>
    </source>
</evidence>
<dbReference type="PROSITE" id="PS50928">
    <property type="entry name" value="ABC_TM1"/>
    <property type="match status" value="1"/>
</dbReference>
<keyword evidence="8 12" id="KW-0472">Membrane</keyword>
<name>A0A516SGC8_9NEIS</name>
<dbReference type="Pfam" id="PF00528">
    <property type="entry name" value="BPD_transp_1"/>
    <property type="match status" value="1"/>
</dbReference>